<gene>
    <name evidence="1" type="ORF">JCM19241_1304</name>
</gene>
<dbReference type="AlphaFoldDB" id="A0A0B8Q8P8"/>
<dbReference type="STRING" id="1481914.JCM19241_1304"/>
<accession>A0A0B8Q8P8</accession>
<reference evidence="1 2" key="1">
    <citation type="submission" date="2015-01" db="EMBL/GenBank/DDBJ databases">
        <title>Vibrio sp. C94 JCM 19241 whole genome shotgun sequence.</title>
        <authorList>
            <person name="Sawabe T."/>
            <person name="Meirelles P."/>
            <person name="Feng G."/>
            <person name="Sayaka M."/>
            <person name="Hattori M."/>
            <person name="Ohkuma M."/>
        </authorList>
    </citation>
    <scope>NUCLEOTIDE SEQUENCE [LARGE SCALE GENOMIC DNA]</scope>
    <source>
        <strain evidence="2">JCM 19241</strain>
    </source>
</reference>
<evidence type="ECO:0000313" key="2">
    <source>
        <dbReference type="Proteomes" id="UP000031666"/>
    </source>
</evidence>
<reference evidence="1 2" key="2">
    <citation type="submission" date="2015-01" db="EMBL/GenBank/DDBJ databases">
        <authorList>
            <consortium name="NBRP consortium"/>
            <person name="Sawabe T."/>
            <person name="Meirelles P."/>
            <person name="Feng G."/>
            <person name="Sayaka M."/>
            <person name="Hattori M."/>
            <person name="Ohkuma M."/>
        </authorList>
    </citation>
    <scope>NUCLEOTIDE SEQUENCE [LARGE SCALE GENOMIC DNA]</scope>
    <source>
        <strain evidence="2">JCM 19241</strain>
    </source>
</reference>
<name>A0A0B8Q8P8_9VIBR</name>
<dbReference type="EMBL" id="BBSC01000003">
    <property type="protein sequence ID" value="GAM74961.1"/>
    <property type="molecule type" value="Genomic_DNA"/>
</dbReference>
<sequence>MLIDGEQVKMQNGMVTLSQEWHEASLDIEFVTAPKTHVDQQGERFFSYGPLVYALPLESEQEIEREFLQGRFADRKYLMKEEFAPLTLGEEQQPILNEVNKVSLCGHKTPSLSVGGLNLRPMAETILRQVTFAGK</sequence>
<organism evidence="1 2">
    <name type="scientific">Vibrio ishigakensis</name>
    <dbReference type="NCBI Taxonomy" id="1481914"/>
    <lineage>
        <taxon>Bacteria</taxon>
        <taxon>Pseudomonadati</taxon>
        <taxon>Pseudomonadota</taxon>
        <taxon>Gammaproteobacteria</taxon>
        <taxon>Vibrionales</taxon>
        <taxon>Vibrionaceae</taxon>
        <taxon>Vibrio</taxon>
    </lineage>
</organism>
<proteinExistence type="predicted"/>
<protein>
    <submittedName>
        <fullName evidence="1">Uncharacterized protein</fullName>
    </submittedName>
</protein>
<comment type="caution">
    <text evidence="1">The sequence shown here is derived from an EMBL/GenBank/DDBJ whole genome shotgun (WGS) entry which is preliminary data.</text>
</comment>
<dbReference type="Proteomes" id="UP000031666">
    <property type="component" value="Unassembled WGS sequence"/>
</dbReference>
<evidence type="ECO:0000313" key="1">
    <source>
        <dbReference type="EMBL" id="GAM74961.1"/>
    </source>
</evidence>